<name>A0A158NIV5_ATTCE</name>
<dbReference type="EMBL" id="ADTU01016885">
    <property type="status" value="NOT_ANNOTATED_CDS"/>
    <property type="molecule type" value="Genomic_DNA"/>
</dbReference>
<evidence type="ECO:0000313" key="1">
    <source>
        <dbReference type="EnsemblMetazoa" id="XP_012057463.1"/>
    </source>
</evidence>
<dbReference type="InParanoid" id="A0A158NIV5"/>
<dbReference type="GO" id="GO:0003676">
    <property type="term" value="F:nucleic acid binding"/>
    <property type="evidence" value="ECO:0007669"/>
    <property type="project" value="InterPro"/>
</dbReference>
<dbReference type="Gene3D" id="3.30.420.10">
    <property type="entry name" value="Ribonuclease H-like superfamily/Ribonuclease H"/>
    <property type="match status" value="1"/>
</dbReference>
<evidence type="ECO:0000313" key="2">
    <source>
        <dbReference type="Proteomes" id="UP000005205"/>
    </source>
</evidence>
<reference evidence="2" key="1">
    <citation type="journal article" date="2011" name="PLoS Genet.">
        <title>The genome sequence of the leaf-cutter ant Atta cephalotes reveals insights into its obligate symbiotic lifestyle.</title>
        <authorList>
            <person name="Suen G."/>
            <person name="Teiling C."/>
            <person name="Li L."/>
            <person name="Holt C."/>
            <person name="Abouheif E."/>
            <person name="Bornberg-Bauer E."/>
            <person name="Bouffard P."/>
            <person name="Caldera E.J."/>
            <person name="Cash E."/>
            <person name="Cavanaugh A."/>
            <person name="Denas O."/>
            <person name="Elhaik E."/>
            <person name="Fave M.J."/>
            <person name="Gadau J."/>
            <person name="Gibson J.D."/>
            <person name="Graur D."/>
            <person name="Grubbs K.J."/>
            <person name="Hagen D.E."/>
            <person name="Harkins T.T."/>
            <person name="Helmkampf M."/>
            <person name="Hu H."/>
            <person name="Johnson B.R."/>
            <person name="Kim J."/>
            <person name="Marsh S.E."/>
            <person name="Moeller J.A."/>
            <person name="Munoz-Torres M.C."/>
            <person name="Murphy M.C."/>
            <person name="Naughton M.C."/>
            <person name="Nigam S."/>
            <person name="Overson R."/>
            <person name="Rajakumar R."/>
            <person name="Reese J.T."/>
            <person name="Scott J.J."/>
            <person name="Smith C.R."/>
            <person name="Tao S."/>
            <person name="Tsutsui N.D."/>
            <person name="Viljakainen L."/>
            <person name="Wissler L."/>
            <person name="Yandell M.D."/>
            <person name="Zimmer F."/>
            <person name="Taylor J."/>
            <person name="Slater S.C."/>
            <person name="Clifton S.W."/>
            <person name="Warren W.C."/>
            <person name="Elsik C.G."/>
            <person name="Smith C.D."/>
            <person name="Weinstock G.M."/>
            <person name="Gerardo N.M."/>
            <person name="Currie C.R."/>
        </authorList>
    </citation>
    <scope>NUCLEOTIDE SEQUENCE [LARGE SCALE GENOMIC DNA]</scope>
</reference>
<dbReference type="OrthoDB" id="7553511at2759"/>
<evidence type="ECO:0008006" key="3">
    <source>
        <dbReference type="Google" id="ProtNLM"/>
    </source>
</evidence>
<organism evidence="1 2">
    <name type="scientific">Atta cephalotes</name>
    <name type="common">Leafcutter ant</name>
    <dbReference type="NCBI Taxonomy" id="12957"/>
    <lineage>
        <taxon>Eukaryota</taxon>
        <taxon>Metazoa</taxon>
        <taxon>Ecdysozoa</taxon>
        <taxon>Arthropoda</taxon>
        <taxon>Hexapoda</taxon>
        <taxon>Insecta</taxon>
        <taxon>Pterygota</taxon>
        <taxon>Neoptera</taxon>
        <taxon>Endopterygota</taxon>
        <taxon>Hymenoptera</taxon>
        <taxon>Apocrita</taxon>
        <taxon>Aculeata</taxon>
        <taxon>Formicoidea</taxon>
        <taxon>Formicidae</taxon>
        <taxon>Myrmicinae</taxon>
        <taxon>Atta</taxon>
    </lineage>
</organism>
<proteinExistence type="predicted"/>
<dbReference type="EMBL" id="ADTU01016886">
    <property type="status" value="NOT_ANNOTATED_CDS"/>
    <property type="molecule type" value="Genomic_DNA"/>
</dbReference>
<dbReference type="AlphaFoldDB" id="A0A158NIV5"/>
<dbReference type="EMBL" id="ADTU01016887">
    <property type="status" value="NOT_ANNOTATED_CDS"/>
    <property type="molecule type" value="Genomic_DNA"/>
</dbReference>
<sequence length="202" mass="23256">MHPEKVIWCGFWSGGIIGPYFFQNEADVAITVNGERYRSMQLKQLLVPKMDDMDTDNMWFQQDSATCHTPHATVDILHERFEGMIISRGGDVNWPPKSCDLTPLDFFLWGYLKSQVYTNKLQIIDALKINIINAIQSLCYVRDYSLTRALMTCGVQQDSVCRTLDMTLCCDWGCWWTAPPYATPMTPMVTGLLFEEIEFAWN</sequence>
<dbReference type="PANTHER" id="PTHR47326:SF1">
    <property type="entry name" value="HTH PSQ-TYPE DOMAIN-CONTAINING PROTEIN"/>
    <property type="match status" value="1"/>
</dbReference>
<dbReference type="EnsemblMetazoa" id="XM_012202073.1">
    <property type="protein sequence ID" value="XP_012057463.1"/>
    <property type="gene ID" value="LOC105620583"/>
</dbReference>
<keyword evidence="2" id="KW-1185">Reference proteome</keyword>
<dbReference type="EMBL" id="ADTU01016884">
    <property type="status" value="NOT_ANNOTATED_CDS"/>
    <property type="molecule type" value="Genomic_DNA"/>
</dbReference>
<protein>
    <recommendedName>
        <fullName evidence="3">Tc1-like transposase DDE domain-containing protein</fullName>
    </recommendedName>
</protein>
<gene>
    <name evidence="1" type="primary">105620583</name>
</gene>
<dbReference type="KEGG" id="acep:105620583"/>
<reference evidence="1" key="2">
    <citation type="submission" date="2016-04" db="UniProtKB">
        <authorList>
            <consortium name="EnsemblMetazoa"/>
        </authorList>
    </citation>
    <scope>IDENTIFICATION</scope>
</reference>
<dbReference type="PANTHER" id="PTHR47326">
    <property type="entry name" value="TRANSPOSABLE ELEMENT TC3 TRANSPOSASE-LIKE PROTEIN"/>
    <property type="match status" value="1"/>
</dbReference>
<accession>A0A158NIV5</accession>
<dbReference type="InterPro" id="IPR036397">
    <property type="entry name" value="RNaseH_sf"/>
</dbReference>
<dbReference type="Proteomes" id="UP000005205">
    <property type="component" value="Unassembled WGS sequence"/>
</dbReference>